<name>A0A2T6C7N1_9BACL</name>
<comment type="cofactor">
    <cofactor evidence="1">
        <name>Mg(2+)</name>
        <dbReference type="ChEBI" id="CHEBI:18420"/>
    </cofactor>
</comment>
<dbReference type="SUPFAM" id="SSF55811">
    <property type="entry name" value="Nudix"/>
    <property type="match status" value="1"/>
</dbReference>
<reference evidence="5 6" key="1">
    <citation type="submission" date="2018-04" db="EMBL/GenBank/DDBJ databases">
        <title>Genomic Encyclopedia of Archaeal and Bacterial Type Strains, Phase II (KMG-II): from individual species to whole genera.</title>
        <authorList>
            <person name="Goeker M."/>
        </authorList>
    </citation>
    <scope>NUCLEOTIDE SEQUENCE [LARGE SCALE GENOMIC DNA]</scope>
    <source>
        <strain evidence="5 6">DSM 45787</strain>
    </source>
</reference>
<keyword evidence="6" id="KW-1185">Reference proteome</keyword>
<dbReference type="PANTHER" id="PTHR43046:SF14">
    <property type="entry name" value="MUTT_NUDIX FAMILY PROTEIN"/>
    <property type="match status" value="1"/>
</dbReference>
<dbReference type="PROSITE" id="PS00893">
    <property type="entry name" value="NUDIX_BOX"/>
    <property type="match status" value="1"/>
</dbReference>
<dbReference type="InterPro" id="IPR020476">
    <property type="entry name" value="Nudix_hydrolase"/>
</dbReference>
<dbReference type="PROSITE" id="PS51462">
    <property type="entry name" value="NUDIX"/>
    <property type="match status" value="1"/>
</dbReference>
<dbReference type="InterPro" id="IPR015797">
    <property type="entry name" value="NUDIX_hydrolase-like_dom_sf"/>
</dbReference>
<gene>
    <name evidence="5" type="ORF">C8P63_10399</name>
</gene>
<evidence type="ECO:0000256" key="3">
    <source>
        <dbReference type="RuleBase" id="RU003476"/>
    </source>
</evidence>
<comment type="similarity">
    <text evidence="3">Belongs to the Nudix hydrolase family.</text>
</comment>
<sequence length="130" mass="15085">MGDYRLPISVKGVLLDASDRICLLKNERNQWELPGGRLERGESPEQALVREIREELGIQVLISHLLDTWIFEVLPGKEVLIVTYRCYWDGEGQIERSEEHEALEWFSLDDLKGIEFPDGYQKAVQKSLDR</sequence>
<feature type="domain" description="Nudix hydrolase" evidence="4">
    <location>
        <begin position="5"/>
        <end position="129"/>
    </location>
</feature>
<dbReference type="AlphaFoldDB" id="A0A2T6C7N1"/>
<dbReference type="Proteomes" id="UP000244240">
    <property type="component" value="Unassembled WGS sequence"/>
</dbReference>
<dbReference type="OrthoDB" id="9810648at2"/>
<dbReference type="CDD" id="cd04699">
    <property type="entry name" value="NUDIX_MutT_Nudt1"/>
    <property type="match status" value="1"/>
</dbReference>
<dbReference type="InterPro" id="IPR020084">
    <property type="entry name" value="NUDIX_hydrolase_CS"/>
</dbReference>
<proteinExistence type="inferred from homology"/>
<dbReference type="EMBL" id="QBKR01000003">
    <property type="protein sequence ID" value="PTX64315.1"/>
    <property type="molecule type" value="Genomic_DNA"/>
</dbReference>
<dbReference type="PANTHER" id="PTHR43046">
    <property type="entry name" value="GDP-MANNOSE MANNOSYL HYDROLASE"/>
    <property type="match status" value="1"/>
</dbReference>
<comment type="caution">
    <text evidence="5">The sequence shown here is derived from an EMBL/GenBank/DDBJ whole genome shotgun (WGS) entry which is preliminary data.</text>
</comment>
<protein>
    <submittedName>
        <fullName evidence="5">Mutator protein MutT</fullName>
    </submittedName>
</protein>
<dbReference type="GO" id="GO:0016787">
    <property type="term" value="F:hydrolase activity"/>
    <property type="evidence" value="ECO:0007669"/>
    <property type="project" value="UniProtKB-KW"/>
</dbReference>
<dbReference type="PRINTS" id="PR00502">
    <property type="entry name" value="NUDIXFAMILY"/>
</dbReference>
<evidence type="ECO:0000256" key="1">
    <source>
        <dbReference type="ARBA" id="ARBA00001946"/>
    </source>
</evidence>
<accession>A0A2T6C7N1</accession>
<evidence type="ECO:0000313" key="5">
    <source>
        <dbReference type="EMBL" id="PTX64315.1"/>
    </source>
</evidence>
<organism evidence="5 6">
    <name type="scientific">Melghirimyces profundicolus</name>
    <dbReference type="NCBI Taxonomy" id="1242148"/>
    <lineage>
        <taxon>Bacteria</taxon>
        <taxon>Bacillati</taxon>
        <taxon>Bacillota</taxon>
        <taxon>Bacilli</taxon>
        <taxon>Bacillales</taxon>
        <taxon>Thermoactinomycetaceae</taxon>
        <taxon>Melghirimyces</taxon>
    </lineage>
</organism>
<evidence type="ECO:0000313" key="6">
    <source>
        <dbReference type="Proteomes" id="UP000244240"/>
    </source>
</evidence>
<dbReference type="Pfam" id="PF00293">
    <property type="entry name" value="NUDIX"/>
    <property type="match status" value="1"/>
</dbReference>
<evidence type="ECO:0000259" key="4">
    <source>
        <dbReference type="PROSITE" id="PS51462"/>
    </source>
</evidence>
<keyword evidence="2 3" id="KW-0378">Hydrolase</keyword>
<dbReference type="RefSeq" id="WP_108021880.1">
    <property type="nucleotide sequence ID" value="NZ_QBKR01000003.1"/>
</dbReference>
<evidence type="ECO:0000256" key="2">
    <source>
        <dbReference type="ARBA" id="ARBA00022801"/>
    </source>
</evidence>
<dbReference type="Gene3D" id="3.90.79.10">
    <property type="entry name" value="Nucleoside Triphosphate Pyrophosphohydrolase"/>
    <property type="match status" value="1"/>
</dbReference>
<dbReference type="InterPro" id="IPR000086">
    <property type="entry name" value="NUDIX_hydrolase_dom"/>
</dbReference>